<dbReference type="InterPro" id="IPR043472">
    <property type="entry name" value="Macro_dom-like"/>
</dbReference>
<dbReference type="PANTHER" id="PTHR11963">
    <property type="entry name" value="LEUCINE AMINOPEPTIDASE-RELATED"/>
    <property type="match status" value="1"/>
</dbReference>
<dbReference type="CDD" id="cd00433">
    <property type="entry name" value="Peptidase_M17"/>
    <property type="match status" value="1"/>
</dbReference>
<evidence type="ECO:0000256" key="9">
    <source>
        <dbReference type="HAMAP-Rule" id="MF_00181"/>
    </source>
</evidence>
<comment type="subcellular location">
    <subcellularLocation>
        <location evidence="9">Cytoplasm</location>
    </subcellularLocation>
</comment>
<keyword evidence="9" id="KW-0963">Cytoplasm</keyword>
<comment type="catalytic activity">
    <reaction evidence="1 9">
        <text>Release of an N-terminal amino acid, Xaa-|-Yaa-, in which Xaa is preferably Leu, but may be other amino acids including Pro although not Arg or Lys, and Yaa may be Pro. Amino acid amides and methyl esters are also readily hydrolyzed, but rates on arylamides are exceedingly low.</text>
        <dbReference type="EC" id="3.4.11.1"/>
    </reaction>
</comment>
<feature type="binding site" evidence="9">
    <location>
        <position position="372"/>
    </location>
    <ligand>
        <name>Mn(2+)</name>
        <dbReference type="ChEBI" id="CHEBI:29035"/>
        <label>2</label>
    </ligand>
</feature>
<comment type="cofactor">
    <cofactor evidence="9">
        <name>Mn(2+)</name>
        <dbReference type="ChEBI" id="CHEBI:29035"/>
    </cofactor>
    <text evidence="9">Binds 2 manganese ions per subunit.</text>
</comment>
<dbReference type="Gene3D" id="3.40.220.10">
    <property type="entry name" value="Leucine Aminopeptidase, subunit E, domain 1"/>
    <property type="match status" value="1"/>
</dbReference>
<dbReference type="SUPFAM" id="SSF53187">
    <property type="entry name" value="Zn-dependent exopeptidases"/>
    <property type="match status" value="1"/>
</dbReference>
<evidence type="ECO:0000256" key="1">
    <source>
        <dbReference type="ARBA" id="ARBA00000135"/>
    </source>
</evidence>
<dbReference type="EC" id="3.4.11.1" evidence="9"/>
<feature type="binding site" evidence="9">
    <location>
        <position position="293"/>
    </location>
    <ligand>
        <name>Mn(2+)</name>
        <dbReference type="ChEBI" id="CHEBI:29035"/>
        <label>2</label>
    </ligand>
</feature>
<evidence type="ECO:0000256" key="5">
    <source>
        <dbReference type="ARBA" id="ARBA00022670"/>
    </source>
</evidence>
<keyword evidence="6 9" id="KW-0479">Metal-binding</keyword>
<gene>
    <name evidence="9" type="primary">pepA</name>
    <name evidence="11" type="ORF">S2091_0449</name>
</gene>
<dbReference type="EC" id="3.4.11.10" evidence="9"/>
<feature type="binding site" evidence="9">
    <location>
        <position position="293"/>
    </location>
    <ligand>
        <name>Mn(2+)</name>
        <dbReference type="ChEBI" id="CHEBI:29035"/>
        <label>1</label>
    </ligand>
</feature>
<dbReference type="Pfam" id="PF00883">
    <property type="entry name" value="Peptidase_M17"/>
    <property type="match status" value="1"/>
</dbReference>
<feature type="binding site" evidence="9">
    <location>
        <position position="370"/>
    </location>
    <ligand>
        <name>Mn(2+)</name>
        <dbReference type="ChEBI" id="CHEBI:29035"/>
        <label>1</label>
    </ligand>
</feature>
<feature type="binding site" evidence="9">
    <location>
        <position position="372"/>
    </location>
    <ligand>
        <name>Mn(2+)</name>
        <dbReference type="ChEBI" id="CHEBI:29035"/>
        <label>1</label>
    </ligand>
</feature>
<dbReference type="HAMAP" id="MF_00181">
    <property type="entry name" value="Cytosol_peptidase_M17"/>
    <property type="match status" value="1"/>
</dbReference>
<sequence length="521" mass="54106">MANCLSIKEEKHVDFSTKPLAANSNFSSSKTACIVVGIYENKKLSPEAEALNSQGAISAALKSGDITGKVGSTLVLRNLAGVAAERVVLVGLGSAPAAKAVTTLNNATFTKVAQATAQCLASLSAADALITLTLHAENLNAAIRSLVLALRASAYRCDGLKSKPEVITTGVAKVAFSIQSKDQASAKTSLTQSIALANGIALTKQLADLPGNFCTPTYLANTAKKIAAEFNAATFKISTEILDRKQCQALKMGSFLSVTNGSDEPPKFIVLKHMGGKAKDAPVVLVGKGITFDSGGISLKAGAGMDEMKYDMGGAASVLGTMRAIAELKLKLNVIAVIPSCENMPNGRATKPGDIVTSMSGQTIEILNTDAEGRLVLCDALTYVERFKPAAVVDVATLTGACITSLGHHNSGLFTRHDAVHDDLANELLAAGVDTGDTAWRMPIGEAYNEQLKSNFADVANIGGPAGGSITAACFLERFTKQYTWAHLDIAGTAWKSGAAKGATGRPVSLLTTFLINRASA</sequence>
<comment type="caution">
    <text evidence="11">The sequence shown here is derived from an EMBL/GenBank/DDBJ whole genome shotgun (WGS) entry which is preliminary data.</text>
</comment>
<feature type="domain" description="Cytosol aminopeptidase" evidence="10">
    <location>
        <begin position="368"/>
        <end position="375"/>
    </location>
</feature>
<evidence type="ECO:0000313" key="12">
    <source>
        <dbReference type="Proteomes" id="UP000237839"/>
    </source>
</evidence>
<evidence type="ECO:0000256" key="8">
    <source>
        <dbReference type="ARBA" id="ARBA00023211"/>
    </source>
</evidence>
<evidence type="ECO:0000313" key="11">
    <source>
        <dbReference type="EMBL" id="PRC95254.1"/>
    </source>
</evidence>
<dbReference type="InterPro" id="IPR008283">
    <property type="entry name" value="Peptidase_M17_N"/>
</dbReference>
<dbReference type="NCBIfam" id="NF002074">
    <property type="entry name" value="PRK00913.1-4"/>
    <property type="match status" value="1"/>
</dbReference>
<evidence type="ECO:0000256" key="7">
    <source>
        <dbReference type="ARBA" id="ARBA00022801"/>
    </source>
</evidence>
<dbReference type="GO" id="GO:0070006">
    <property type="term" value="F:metalloaminopeptidase activity"/>
    <property type="evidence" value="ECO:0007669"/>
    <property type="project" value="InterPro"/>
</dbReference>
<protein>
    <recommendedName>
        <fullName evidence="9">Probable cytosol aminopeptidase</fullName>
        <ecNumber evidence="9">3.4.11.1</ecNumber>
    </recommendedName>
    <alternativeName>
        <fullName evidence="9">Leucine aminopeptidase</fullName>
        <shortName evidence="9">LAP</shortName>
        <ecNumber evidence="9">3.4.11.10</ecNumber>
    </alternativeName>
    <alternativeName>
        <fullName evidence="9">Leucyl aminopeptidase</fullName>
    </alternativeName>
</protein>
<keyword evidence="7 9" id="KW-0378">Hydrolase</keyword>
<dbReference type="AlphaFoldDB" id="A0A2S9H5J0"/>
<evidence type="ECO:0000256" key="3">
    <source>
        <dbReference type="ARBA" id="ARBA00009528"/>
    </source>
</evidence>
<dbReference type="Proteomes" id="UP000237839">
    <property type="component" value="Unassembled WGS sequence"/>
</dbReference>
<proteinExistence type="inferred from homology"/>
<feature type="binding site" evidence="9">
    <location>
        <position position="311"/>
    </location>
    <ligand>
        <name>Mn(2+)</name>
        <dbReference type="ChEBI" id="CHEBI:29035"/>
        <label>2</label>
    </ligand>
</feature>
<accession>A0A2S9H5J0</accession>
<evidence type="ECO:0000256" key="2">
    <source>
        <dbReference type="ARBA" id="ARBA00000967"/>
    </source>
</evidence>
<dbReference type="GO" id="GO:0005737">
    <property type="term" value="C:cytoplasm"/>
    <property type="evidence" value="ECO:0007669"/>
    <property type="project" value="UniProtKB-SubCell"/>
</dbReference>
<keyword evidence="12" id="KW-1185">Reference proteome</keyword>
<feature type="active site" evidence="9">
    <location>
        <position position="300"/>
    </location>
</feature>
<dbReference type="Gene3D" id="3.40.630.10">
    <property type="entry name" value="Zn peptidases"/>
    <property type="match status" value="1"/>
</dbReference>
<dbReference type="PANTHER" id="PTHR11963:SF23">
    <property type="entry name" value="CYTOSOL AMINOPEPTIDASE"/>
    <property type="match status" value="1"/>
</dbReference>
<dbReference type="PRINTS" id="PR00481">
    <property type="entry name" value="LAMNOPPTDASE"/>
</dbReference>
<keyword evidence="8 9" id="KW-0464">Manganese</keyword>
<comment type="catalytic activity">
    <reaction evidence="2 9">
        <text>Release of an N-terminal amino acid, preferentially leucine, but not glutamic or aspartic acids.</text>
        <dbReference type="EC" id="3.4.11.10"/>
    </reaction>
</comment>
<dbReference type="GO" id="GO:0030145">
    <property type="term" value="F:manganese ion binding"/>
    <property type="evidence" value="ECO:0007669"/>
    <property type="project" value="UniProtKB-UniRule"/>
</dbReference>
<evidence type="ECO:0000256" key="4">
    <source>
        <dbReference type="ARBA" id="ARBA00022438"/>
    </source>
</evidence>
<feature type="active site" evidence="9">
    <location>
        <position position="374"/>
    </location>
</feature>
<comment type="similarity">
    <text evidence="3 9">Belongs to the peptidase M17 family.</text>
</comment>
<dbReference type="Pfam" id="PF02789">
    <property type="entry name" value="Peptidase_M17_N"/>
    <property type="match status" value="1"/>
</dbReference>
<feature type="binding site" evidence="9">
    <location>
        <position position="288"/>
    </location>
    <ligand>
        <name>Mn(2+)</name>
        <dbReference type="ChEBI" id="CHEBI:29035"/>
        <label>2</label>
    </ligand>
</feature>
<evidence type="ECO:0000259" key="10">
    <source>
        <dbReference type="PROSITE" id="PS00631"/>
    </source>
</evidence>
<evidence type="ECO:0000256" key="6">
    <source>
        <dbReference type="ARBA" id="ARBA00022723"/>
    </source>
</evidence>
<dbReference type="GO" id="GO:0006508">
    <property type="term" value="P:proteolysis"/>
    <property type="evidence" value="ECO:0007669"/>
    <property type="project" value="UniProtKB-KW"/>
</dbReference>
<dbReference type="SUPFAM" id="SSF52949">
    <property type="entry name" value="Macro domain-like"/>
    <property type="match status" value="1"/>
</dbReference>
<dbReference type="InterPro" id="IPR023042">
    <property type="entry name" value="Peptidase_M17_leu_NH2_pept"/>
</dbReference>
<dbReference type="EMBL" id="PUGF01000001">
    <property type="protein sequence ID" value="PRC95254.1"/>
    <property type="molecule type" value="Genomic_DNA"/>
</dbReference>
<dbReference type="InterPro" id="IPR000819">
    <property type="entry name" value="Peptidase_M17_C"/>
</dbReference>
<name>A0A2S9H5J0_9BURK</name>
<dbReference type="InterPro" id="IPR011356">
    <property type="entry name" value="Leucine_aapep/pepB"/>
</dbReference>
<keyword evidence="4 9" id="KW-0031">Aminopeptidase</keyword>
<dbReference type="PROSITE" id="PS00631">
    <property type="entry name" value="CYTOSOL_AP"/>
    <property type="match status" value="1"/>
</dbReference>
<keyword evidence="5 9" id="KW-0645">Protease</keyword>
<organism evidence="11 12">
    <name type="scientific">Solimicrobium silvestre</name>
    <dbReference type="NCBI Taxonomy" id="2099400"/>
    <lineage>
        <taxon>Bacteria</taxon>
        <taxon>Pseudomonadati</taxon>
        <taxon>Pseudomonadota</taxon>
        <taxon>Betaproteobacteria</taxon>
        <taxon>Burkholderiales</taxon>
        <taxon>Oxalobacteraceae</taxon>
        <taxon>Solimicrobium</taxon>
    </lineage>
</organism>
<dbReference type="FunFam" id="3.40.630.10:FF:000004">
    <property type="entry name" value="Probable cytosol aminopeptidase"/>
    <property type="match status" value="1"/>
</dbReference>
<reference evidence="11 12" key="1">
    <citation type="submission" date="2018-02" db="EMBL/GenBank/DDBJ databases">
        <title>Solimicrobium silvestre gen. nov., sp. nov., isolated from alpine forest soil.</title>
        <authorList>
            <person name="Margesin R."/>
            <person name="Albuquerque L."/>
            <person name="Zhang D.-C."/>
            <person name="Froufe H.J.C."/>
            <person name="Severino R."/>
            <person name="Roxo I."/>
            <person name="Egas C."/>
            <person name="Da Costa M.S."/>
        </authorList>
    </citation>
    <scope>NUCLEOTIDE SEQUENCE [LARGE SCALE GENOMIC DNA]</scope>
    <source>
        <strain evidence="11 12">S20-91</strain>
    </source>
</reference>
<comment type="function">
    <text evidence="9">Presumably involved in the processing and regular turnover of intracellular proteins. Catalyzes the removal of unsubstituted N-terminal amino acids from various peptides.</text>
</comment>